<dbReference type="SUPFAM" id="SSF52540">
    <property type="entry name" value="P-loop containing nucleoside triphosphate hydrolases"/>
    <property type="match status" value="1"/>
</dbReference>
<keyword evidence="2" id="KW-0547">Nucleotide-binding</keyword>
<accession>A0A2R5FFU6</accession>
<dbReference type="PIRSF" id="PIRSF000705">
    <property type="entry name" value="DNK"/>
    <property type="match status" value="1"/>
</dbReference>
<feature type="domain" description="Deoxynucleoside kinase" evidence="3">
    <location>
        <begin position="10"/>
        <end position="202"/>
    </location>
</feature>
<feature type="binding site" evidence="2">
    <location>
        <begin position="14"/>
        <end position="22"/>
    </location>
    <ligand>
        <name>ATP</name>
        <dbReference type="ChEBI" id="CHEBI:30616"/>
    </ligand>
</feature>
<evidence type="ECO:0000256" key="1">
    <source>
        <dbReference type="PIRSR" id="PIRSR000705-1"/>
    </source>
</evidence>
<keyword evidence="2" id="KW-0067">ATP-binding</keyword>
<dbReference type="Gene3D" id="3.40.50.300">
    <property type="entry name" value="P-loop containing nucleotide triphosphate hydrolases"/>
    <property type="match status" value="1"/>
</dbReference>
<evidence type="ECO:0000313" key="5">
    <source>
        <dbReference type="Proteomes" id="UP000245081"/>
    </source>
</evidence>
<keyword evidence="5" id="KW-1185">Reference proteome</keyword>
<dbReference type="CDD" id="cd01673">
    <property type="entry name" value="dNK"/>
    <property type="match status" value="1"/>
</dbReference>
<dbReference type="GO" id="GO:0005737">
    <property type="term" value="C:cytoplasm"/>
    <property type="evidence" value="ECO:0007669"/>
    <property type="project" value="TreeGrafter"/>
</dbReference>
<dbReference type="InterPro" id="IPR002624">
    <property type="entry name" value="DCK/DGK"/>
</dbReference>
<dbReference type="GO" id="GO:0019136">
    <property type="term" value="F:deoxynucleoside kinase activity"/>
    <property type="evidence" value="ECO:0007669"/>
    <property type="project" value="InterPro"/>
</dbReference>
<name>A0A2R5FFU6_9PROT</name>
<evidence type="ECO:0000259" key="3">
    <source>
        <dbReference type="Pfam" id="PF01712"/>
    </source>
</evidence>
<dbReference type="PANTHER" id="PTHR10513:SF46">
    <property type="entry name" value="DEOXYGUANOSINE KINASE"/>
    <property type="match status" value="1"/>
</dbReference>
<feature type="binding site" evidence="2">
    <location>
        <begin position="140"/>
        <end position="144"/>
    </location>
    <ligand>
        <name>ATP</name>
        <dbReference type="ChEBI" id="CHEBI:30616"/>
    </ligand>
</feature>
<keyword evidence="4" id="KW-0808">Transferase</keyword>
<dbReference type="InterPro" id="IPR027417">
    <property type="entry name" value="P-loop_NTPase"/>
</dbReference>
<dbReference type="RefSeq" id="WP_109016593.1">
    <property type="nucleotide sequence ID" value="NZ_BDOQ01000018.1"/>
</dbReference>
<dbReference type="InterPro" id="IPR031314">
    <property type="entry name" value="DNK_dom"/>
</dbReference>
<protein>
    <submittedName>
        <fullName evidence="4">Deoxyadenosine kinase</fullName>
    </submittedName>
</protein>
<proteinExistence type="predicted"/>
<feature type="active site" description="Proton acceptor" evidence="1">
    <location>
        <position position="88"/>
    </location>
</feature>
<sequence>MSITQKYPYIVIEGPIGSGKTTLARKLADHFSAQLLLENAGANPFLPKFYEDPSRHALATQLFFLFQRAEQLQGLEQPDLFGTPVIADFFLDKDPLFARLTLNDTEFNLYRTIYNHLQPQTRTPDLVLYLQAPVETMMERIYKRAIHYEQHIGRDYLERLAATYSEFFHQYDASPLLIVNNEHLDVSTSEDAFNLLLERIDSLRGQREYFNPNLE</sequence>
<gene>
    <name evidence="4" type="ORF">NMK_3060</name>
</gene>
<keyword evidence="4" id="KW-0418">Kinase</keyword>
<comment type="caution">
    <text evidence="4">The sequence shown here is derived from an EMBL/GenBank/DDBJ whole genome shotgun (WGS) entry which is preliminary data.</text>
</comment>
<evidence type="ECO:0000313" key="4">
    <source>
        <dbReference type="EMBL" id="GBG15453.1"/>
    </source>
</evidence>
<dbReference type="OrthoDB" id="9776634at2"/>
<evidence type="ECO:0000256" key="2">
    <source>
        <dbReference type="PIRSR" id="PIRSR000705-3"/>
    </source>
</evidence>
<dbReference type="Proteomes" id="UP000245081">
    <property type="component" value="Unassembled WGS sequence"/>
</dbReference>
<reference evidence="4 5" key="1">
    <citation type="journal article" date="2018" name="Environ. Microbiol.">
        <title>Isolation and genomic characterization of Novimethylophilus kurashikiensis gen. nov. sp. nov., a new lanthanide-dependent methylotrophic species of Methylophilaceae.</title>
        <authorList>
            <person name="Lv H."/>
            <person name="Sahin N."/>
            <person name="Tani A."/>
        </authorList>
    </citation>
    <scope>NUCLEOTIDE SEQUENCE [LARGE SCALE GENOMIC DNA]</scope>
    <source>
        <strain evidence="4 5">La2-4</strain>
    </source>
</reference>
<dbReference type="AlphaFoldDB" id="A0A2R5FFU6"/>
<dbReference type="EMBL" id="BDOQ01000018">
    <property type="protein sequence ID" value="GBG15453.1"/>
    <property type="molecule type" value="Genomic_DNA"/>
</dbReference>
<dbReference type="Pfam" id="PF01712">
    <property type="entry name" value="dNK"/>
    <property type="match status" value="1"/>
</dbReference>
<dbReference type="InterPro" id="IPR050566">
    <property type="entry name" value="Deoxyribonucleoside_kinase"/>
</dbReference>
<dbReference type="PANTHER" id="PTHR10513">
    <property type="entry name" value="DEOXYNUCLEOSIDE KINASE"/>
    <property type="match status" value="1"/>
</dbReference>
<organism evidence="4 5">
    <name type="scientific">Novimethylophilus kurashikiensis</name>
    <dbReference type="NCBI Taxonomy" id="1825523"/>
    <lineage>
        <taxon>Bacteria</taxon>
        <taxon>Pseudomonadati</taxon>
        <taxon>Pseudomonadota</taxon>
        <taxon>Betaproteobacteria</taxon>
        <taxon>Nitrosomonadales</taxon>
        <taxon>Methylophilaceae</taxon>
        <taxon>Novimethylophilus</taxon>
    </lineage>
</organism>
<dbReference type="GO" id="GO:0005524">
    <property type="term" value="F:ATP binding"/>
    <property type="evidence" value="ECO:0007669"/>
    <property type="project" value="UniProtKB-KW"/>
</dbReference>